<reference evidence="8 9" key="1">
    <citation type="submission" date="2020-02" db="EMBL/GenBank/DDBJ databases">
        <title>Sequencing the genomes of 1000 actinobacteria strains.</title>
        <authorList>
            <person name="Klenk H.-P."/>
        </authorList>
    </citation>
    <scope>NUCLEOTIDE SEQUENCE [LARGE SCALE GENOMIC DNA]</scope>
    <source>
        <strain evidence="8 9">DSM 27960</strain>
    </source>
</reference>
<evidence type="ECO:0000313" key="9">
    <source>
        <dbReference type="Proteomes" id="UP000541033"/>
    </source>
</evidence>
<dbReference type="EMBL" id="JAAMOX010000001">
    <property type="protein sequence ID" value="NIH52787.1"/>
    <property type="molecule type" value="Genomic_DNA"/>
</dbReference>
<feature type="transmembrane region" description="Helical" evidence="7">
    <location>
        <begin position="189"/>
        <end position="207"/>
    </location>
</feature>
<dbReference type="PANTHER" id="PTHR30371:SF0">
    <property type="entry name" value="SEC-INDEPENDENT PROTEIN TRANSLOCASE PROTEIN TATC, CHLOROPLASTIC-RELATED"/>
    <property type="match status" value="1"/>
</dbReference>
<dbReference type="RefSeq" id="WP_167147848.1">
    <property type="nucleotide sequence ID" value="NZ_JAAMOX010000001.1"/>
</dbReference>
<evidence type="ECO:0000256" key="1">
    <source>
        <dbReference type="ARBA" id="ARBA00004141"/>
    </source>
</evidence>
<organism evidence="8 9">
    <name type="scientific">Lysinibacter cavernae</name>
    <dbReference type="NCBI Taxonomy" id="1640652"/>
    <lineage>
        <taxon>Bacteria</taxon>
        <taxon>Bacillati</taxon>
        <taxon>Actinomycetota</taxon>
        <taxon>Actinomycetes</taxon>
        <taxon>Micrococcales</taxon>
        <taxon>Microbacteriaceae</taxon>
        <taxon>Lysinibacter</taxon>
    </lineage>
</organism>
<sequence>MSLGQHLIELRKRLFRAAIAIVLCMVVGWFLSDFVWDALREPIFTIAEQQNREAELNYADITGAFDLKLQISLIIGFVLSAPFWLYQVWAFLSPGLKRNEKRYAIAFLAAAVPLFFAGCYAGWIVFPNIVNLMTGFAPAEDAARLNARQYFDFALRLIIVVGVAFVLPVLLVLLNFVGVLTAKSIIKSWRVAILVIVLFTAMATPAADVLSMLFLAIPMILLYLLAAGIAYLHDRRLAKKQKGLLADYDLTDPA</sequence>
<feature type="transmembrane region" description="Helical" evidence="7">
    <location>
        <begin position="71"/>
        <end position="92"/>
    </location>
</feature>
<dbReference type="InterPro" id="IPR002033">
    <property type="entry name" value="TatC"/>
</dbReference>
<evidence type="ECO:0000256" key="2">
    <source>
        <dbReference type="ARBA" id="ARBA00022692"/>
    </source>
</evidence>
<dbReference type="Pfam" id="PF00902">
    <property type="entry name" value="TatC"/>
    <property type="match status" value="1"/>
</dbReference>
<keyword evidence="5 7" id="KW-0811">Translocation</keyword>
<dbReference type="GO" id="GO:0065002">
    <property type="term" value="P:intracellular protein transmembrane transport"/>
    <property type="evidence" value="ECO:0007669"/>
    <property type="project" value="TreeGrafter"/>
</dbReference>
<keyword evidence="2 7" id="KW-0812">Transmembrane</keyword>
<evidence type="ECO:0000256" key="3">
    <source>
        <dbReference type="ARBA" id="ARBA00022927"/>
    </source>
</evidence>
<evidence type="ECO:0000256" key="7">
    <source>
        <dbReference type="HAMAP-Rule" id="MF_00902"/>
    </source>
</evidence>
<keyword evidence="3 7" id="KW-0653">Protein transport</keyword>
<feature type="transmembrane region" description="Helical" evidence="7">
    <location>
        <begin position="104"/>
        <end position="126"/>
    </location>
</feature>
<dbReference type="PANTHER" id="PTHR30371">
    <property type="entry name" value="SEC-INDEPENDENT PROTEIN TRANSLOCASE PROTEIN TATC"/>
    <property type="match status" value="1"/>
</dbReference>
<protein>
    <recommendedName>
        <fullName evidence="7">Sec-independent protein translocase protein TatC</fullName>
    </recommendedName>
</protein>
<evidence type="ECO:0000256" key="6">
    <source>
        <dbReference type="ARBA" id="ARBA00023136"/>
    </source>
</evidence>
<dbReference type="NCBIfam" id="TIGR00945">
    <property type="entry name" value="tatC"/>
    <property type="match status" value="1"/>
</dbReference>
<dbReference type="GO" id="GO:0043953">
    <property type="term" value="P:protein transport by the Tat complex"/>
    <property type="evidence" value="ECO:0007669"/>
    <property type="project" value="UniProtKB-UniRule"/>
</dbReference>
<dbReference type="PRINTS" id="PR01840">
    <property type="entry name" value="TATCFAMILY"/>
</dbReference>
<evidence type="ECO:0000313" key="8">
    <source>
        <dbReference type="EMBL" id="NIH52787.1"/>
    </source>
</evidence>
<dbReference type="Proteomes" id="UP000541033">
    <property type="component" value="Unassembled WGS sequence"/>
</dbReference>
<proteinExistence type="inferred from homology"/>
<keyword evidence="7" id="KW-0813">Transport</keyword>
<keyword evidence="4 7" id="KW-1133">Transmembrane helix</keyword>
<evidence type="ECO:0000256" key="4">
    <source>
        <dbReference type="ARBA" id="ARBA00022989"/>
    </source>
</evidence>
<keyword evidence="6 7" id="KW-0472">Membrane</keyword>
<comment type="similarity">
    <text evidence="7">Belongs to the TatC family.</text>
</comment>
<keyword evidence="9" id="KW-1185">Reference proteome</keyword>
<dbReference type="HAMAP" id="MF_00902">
    <property type="entry name" value="TatC"/>
    <property type="match status" value="1"/>
</dbReference>
<feature type="transmembrane region" description="Helical" evidence="7">
    <location>
        <begin position="213"/>
        <end position="232"/>
    </location>
</feature>
<feature type="transmembrane region" description="Helical" evidence="7">
    <location>
        <begin position="153"/>
        <end position="177"/>
    </location>
</feature>
<evidence type="ECO:0000256" key="5">
    <source>
        <dbReference type="ARBA" id="ARBA00023010"/>
    </source>
</evidence>
<dbReference type="GO" id="GO:0009977">
    <property type="term" value="F:proton motive force dependent protein transmembrane transporter activity"/>
    <property type="evidence" value="ECO:0007669"/>
    <property type="project" value="TreeGrafter"/>
</dbReference>
<comment type="caution">
    <text evidence="8">The sequence shown here is derived from an EMBL/GenBank/DDBJ whole genome shotgun (WGS) entry which is preliminary data.</text>
</comment>
<keyword evidence="7" id="KW-1003">Cell membrane</keyword>
<comment type="subcellular location">
    <subcellularLocation>
        <location evidence="7">Cell membrane</location>
        <topology evidence="7">Multi-pass membrane protein</topology>
    </subcellularLocation>
    <subcellularLocation>
        <location evidence="1">Membrane</location>
        <topology evidence="1">Multi-pass membrane protein</topology>
    </subcellularLocation>
</comment>
<dbReference type="GO" id="GO:0033281">
    <property type="term" value="C:TAT protein transport complex"/>
    <property type="evidence" value="ECO:0007669"/>
    <property type="project" value="UniProtKB-UniRule"/>
</dbReference>
<name>A0A7X5QZR7_9MICO</name>
<comment type="function">
    <text evidence="7">Part of the twin-arginine translocation (Tat) system that transports large folded proteins containing a characteristic twin-arginine motif in their signal peptide across membranes. Together with TatB, TatC is part of a receptor directly interacting with Tat signal peptides.</text>
</comment>
<comment type="subunit">
    <text evidence="7">The Tat system comprises two distinct complexes: a TatABC complex, containing multiple copies of TatA, TatB and TatC subunits, and a separate TatA complex, containing only TatA subunits. Substrates initially bind to the TatABC complex, which probably triggers association of the separate TatA complex to form the active translocon.</text>
</comment>
<gene>
    <name evidence="7" type="primary">tatC</name>
    <name evidence="8" type="ORF">FHX76_000655</name>
</gene>
<accession>A0A7X5QZR7</accession>
<feature type="transmembrane region" description="Helical" evidence="7">
    <location>
        <begin position="14"/>
        <end position="32"/>
    </location>
</feature>
<dbReference type="AlphaFoldDB" id="A0A7X5QZR7"/>